<evidence type="ECO:0000256" key="10">
    <source>
        <dbReference type="HAMAP-Rule" id="MF_00244"/>
    </source>
</evidence>
<dbReference type="GO" id="GO:0004515">
    <property type="term" value="F:nicotinate-nucleotide adenylyltransferase activity"/>
    <property type="evidence" value="ECO:0007669"/>
    <property type="project" value="UniProtKB-EC"/>
</dbReference>
<dbReference type="EC" id="2.7.7.18" evidence="10"/>
<evidence type="ECO:0000256" key="5">
    <source>
        <dbReference type="ARBA" id="ARBA00022695"/>
    </source>
</evidence>
<keyword evidence="5 10" id="KW-0548">Nucleotidyltransferase</keyword>
<evidence type="ECO:0000256" key="7">
    <source>
        <dbReference type="ARBA" id="ARBA00022840"/>
    </source>
</evidence>
<evidence type="ECO:0000256" key="4">
    <source>
        <dbReference type="ARBA" id="ARBA00022679"/>
    </source>
</evidence>
<evidence type="ECO:0000256" key="9">
    <source>
        <dbReference type="ARBA" id="ARBA00048721"/>
    </source>
</evidence>
<evidence type="ECO:0000313" key="13">
    <source>
        <dbReference type="Proteomes" id="UP001595916"/>
    </source>
</evidence>
<sequence>MAKVGILGGTFDPIHIAHLYIAQAAKDYLDLDRVVFMPALNPPHKDFSNITTFEQRYEMTKMGIEDNPDFFISDLEGEFKEKKSYTIDTLKYLKERHPQDELFFIIGLDSLYQLHTWHRIGEIYRYATFVCLTRPYLADESVESKLKSLKERYHTDIIFLPTIKIDVSSTVIREAIREGHTVQYLLPRKVVEYIYANDLYRED</sequence>
<dbReference type="SUPFAM" id="SSF52374">
    <property type="entry name" value="Nucleotidylyl transferase"/>
    <property type="match status" value="1"/>
</dbReference>
<reference evidence="13" key="1">
    <citation type="journal article" date="2019" name="Int. J. Syst. Evol. Microbiol.">
        <title>The Global Catalogue of Microorganisms (GCM) 10K type strain sequencing project: providing services to taxonomists for standard genome sequencing and annotation.</title>
        <authorList>
            <consortium name="The Broad Institute Genomics Platform"/>
            <consortium name="The Broad Institute Genome Sequencing Center for Infectious Disease"/>
            <person name="Wu L."/>
            <person name="Ma J."/>
        </authorList>
    </citation>
    <scope>NUCLEOTIDE SEQUENCE [LARGE SCALE GENOMIC DNA]</scope>
    <source>
        <strain evidence="13">CCUG 46385</strain>
    </source>
</reference>
<comment type="similarity">
    <text evidence="10">Belongs to the NadD family.</text>
</comment>
<dbReference type="Gene3D" id="3.40.50.620">
    <property type="entry name" value="HUPs"/>
    <property type="match status" value="1"/>
</dbReference>
<keyword evidence="13" id="KW-1185">Reference proteome</keyword>
<keyword evidence="7 10" id="KW-0067">ATP-binding</keyword>
<feature type="domain" description="Cytidyltransferase-like" evidence="11">
    <location>
        <begin position="6"/>
        <end position="174"/>
    </location>
</feature>
<comment type="pathway">
    <text evidence="2 10">Cofactor biosynthesis; NAD(+) biosynthesis; deamido-NAD(+) from nicotinate D-ribonucleotide: step 1/1.</text>
</comment>
<dbReference type="InterPro" id="IPR004821">
    <property type="entry name" value="Cyt_trans-like"/>
</dbReference>
<dbReference type="PANTHER" id="PTHR39321">
    <property type="entry name" value="NICOTINATE-NUCLEOTIDE ADENYLYLTRANSFERASE-RELATED"/>
    <property type="match status" value="1"/>
</dbReference>
<comment type="catalytic activity">
    <reaction evidence="9 10">
        <text>nicotinate beta-D-ribonucleotide + ATP + H(+) = deamido-NAD(+) + diphosphate</text>
        <dbReference type="Rhea" id="RHEA:22860"/>
        <dbReference type="ChEBI" id="CHEBI:15378"/>
        <dbReference type="ChEBI" id="CHEBI:30616"/>
        <dbReference type="ChEBI" id="CHEBI:33019"/>
        <dbReference type="ChEBI" id="CHEBI:57502"/>
        <dbReference type="ChEBI" id="CHEBI:58437"/>
        <dbReference type="EC" id="2.7.7.18"/>
    </reaction>
</comment>
<evidence type="ECO:0000313" key="12">
    <source>
        <dbReference type="EMBL" id="MFC4804167.1"/>
    </source>
</evidence>
<keyword evidence="4 10" id="KW-0808">Transferase</keyword>
<accession>A0ABV9QJI2</accession>
<organism evidence="12 13">
    <name type="scientific">Filifactor villosus</name>
    <dbReference type="NCBI Taxonomy" id="29374"/>
    <lineage>
        <taxon>Bacteria</taxon>
        <taxon>Bacillati</taxon>
        <taxon>Bacillota</taxon>
        <taxon>Clostridia</taxon>
        <taxon>Peptostreptococcales</taxon>
        <taxon>Filifactoraceae</taxon>
        <taxon>Filifactor</taxon>
    </lineage>
</organism>
<dbReference type="PANTHER" id="PTHR39321:SF3">
    <property type="entry name" value="PHOSPHOPANTETHEINE ADENYLYLTRANSFERASE"/>
    <property type="match status" value="1"/>
</dbReference>
<keyword evidence="8 10" id="KW-0520">NAD</keyword>
<evidence type="ECO:0000256" key="1">
    <source>
        <dbReference type="ARBA" id="ARBA00002324"/>
    </source>
</evidence>
<dbReference type="InterPro" id="IPR005248">
    <property type="entry name" value="NadD/NMNAT"/>
</dbReference>
<name>A0ABV9QJI2_9FIRM</name>
<evidence type="ECO:0000256" key="2">
    <source>
        <dbReference type="ARBA" id="ARBA00005019"/>
    </source>
</evidence>
<dbReference type="RefSeq" id="WP_379787659.1">
    <property type="nucleotide sequence ID" value="NZ_JBHSHL010000013.1"/>
</dbReference>
<proteinExistence type="inferred from homology"/>
<gene>
    <name evidence="10 12" type="primary">nadD</name>
    <name evidence="12" type="ORF">ACFO4R_03650</name>
</gene>
<evidence type="ECO:0000256" key="3">
    <source>
        <dbReference type="ARBA" id="ARBA00022642"/>
    </source>
</evidence>
<comment type="caution">
    <text evidence="12">The sequence shown here is derived from an EMBL/GenBank/DDBJ whole genome shotgun (WGS) entry which is preliminary data.</text>
</comment>
<keyword evidence="6 10" id="KW-0547">Nucleotide-binding</keyword>
<dbReference type="HAMAP" id="MF_00244">
    <property type="entry name" value="NaMN_adenylyltr"/>
    <property type="match status" value="1"/>
</dbReference>
<evidence type="ECO:0000256" key="6">
    <source>
        <dbReference type="ARBA" id="ARBA00022741"/>
    </source>
</evidence>
<dbReference type="Pfam" id="PF01467">
    <property type="entry name" value="CTP_transf_like"/>
    <property type="match status" value="1"/>
</dbReference>
<evidence type="ECO:0000256" key="8">
    <source>
        <dbReference type="ARBA" id="ARBA00023027"/>
    </source>
</evidence>
<dbReference type="Proteomes" id="UP001595916">
    <property type="component" value="Unassembled WGS sequence"/>
</dbReference>
<dbReference type="EMBL" id="JBHSHL010000013">
    <property type="protein sequence ID" value="MFC4804167.1"/>
    <property type="molecule type" value="Genomic_DNA"/>
</dbReference>
<comment type="function">
    <text evidence="1 10">Catalyzes the reversible adenylation of nicotinate mononucleotide (NaMN) to nicotinic acid adenine dinucleotide (NaAD).</text>
</comment>
<evidence type="ECO:0000259" key="11">
    <source>
        <dbReference type="Pfam" id="PF01467"/>
    </source>
</evidence>
<protein>
    <recommendedName>
        <fullName evidence="10">Probable nicotinate-nucleotide adenylyltransferase</fullName>
        <ecNumber evidence="10">2.7.7.18</ecNumber>
    </recommendedName>
    <alternativeName>
        <fullName evidence="10">Deamido-NAD(+) diphosphorylase</fullName>
    </alternativeName>
    <alternativeName>
        <fullName evidence="10">Deamido-NAD(+) pyrophosphorylase</fullName>
    </alternativeName>
    <alternativeName>
        <fullName evidence="10">Nicotinate mononucleotide adenylyltransferase</fullName>
        <shortName evidence="10">NaMN adenylyltransferase</shortName>
    </alternativeName>
</protein>
<dbReference type="NCBIfam" id="TIGR00125">
    <property type="entry name" value="cyt_tran_rel"/>
    <property type="match status" value="1"/>
</dbReference>
<dbReference type="NCBIfam" id="NF000840">
    <property type="entry name" value="PRK00071.1-3"/>
    <property type="match status" value="1"/>
</dbReference>
<dbReference type="InterPro" id="IPR014729">
    <property type="entry name" value="Rossmann-like_a/b/a_fold"/>
</dbReference>
<keyword evidence="3 10" id="KW-0662">Pyridine nucleotide biosynthesis</keyword>
<dbReference type="NCBIfam" id="TIGR00482">
    <property type="entry name" value="nicotinate (nicotinamide) nucleotide adenylyltransferase"/>
    <property type="match status" value="1"/>
</dbReference>
<dbReference type="CDD" id="cd02165">
    <property type="entry name" value="NMNAT"/>
    <property type="match status" value="1"/>
</dbReference>